<evidence type="ECO:0008006" key="3">
    <source>
        <dbReference type="Google" id="ProtNLM"/>
    </source>
</evidence>
<dbReference type="AlphaFoldDB" id="A0AAU8IR52"/>
<name>A0AAU8IR52_9ACTN</name>
<feature type="chain" id="PRO_5043761992" description="Secreted protein" evidence="1">
    <location>
        <begin position="31"/>
        <end position="204"/>
    </location>
</feature>
<sequence length="204" mass="19936">MRLLLRRAAMSGVALVAVLGVSGTSASATASGTWTVSPAGSYIGNAGTTTLGGGTLTVSCASSRITGSLLASDADGLAAGTLMPSMFSACTASGGAFSISVGPTPWKVNLLQRNASNPSRIDVSISGVTLGMSGTGCSVTGTGTLYGQYDNTTGQLLIGPTTAPASQVLAGAGSSCLGRVNPGDALSLKATYTLTPKQTITPPA</sequence>
<evidence type="ECO:0000256" key="1">
    <source>
        <dbReference type="SAM" id="SignalP"/>
    </source>
</evidence>
<protein>
    <recommendedName>
        <fullName evidence="3">Secreted protein</fullName>
    </recommendedName>
</protein>
<dbReference type="KEGG" id="stac:ABII15_12180"/>
<feature type="signal peptide" evidence="1">
    <location>
        <begin position="1"/>
        <end position="30"/>
    </location>
</feature>
<reference evidence="2" key="1">
    <citation type="submission" date="2024-06" db="EMBL/GenBank/DDBJ databases">
        <title>Streptomyces sp. strain HUAS MG91 genome sequences.</title>
        <authorList>
            <person name="Mo P."/>
        </authorList>
    </citation>
    <scope>NUCLEOTIDE SEQUENCE</scope>
    <source>
        <strain evidence="2">HUAS MG91</strain>
    </source>
</reference>
<gene>
    <name evidence="2" type="ORF">ABII15_12180</name>
</gene>
<keyword evidence="1" id="KW-0732">Signal</keyword>
<proteinExistence type="predicted"/>
<evidence type="ECO:0000313" key="2">
    <source>
        <dbReference type="EMBL" id="XCJ70686.1"/>
    </source>
</evidence>
<dbReference type="EMBL" id="CP159534">
    <property type="protein sequence ID" value="XCJ70686.1"/>
    <property type="molecule type" value="Genomic_DNA"/>
</dbReference>
<organism evidence="2">
    <name type="scientific">Streptomyces tabacisoli</name>
    <dbReference type="NCBI Taxonomy" id="3156398"/>
    <lineage>
        <taxon>Bacteria</taxon>
        <taxon>Bacillati</taxon>
        <taxon>Actinomycetota</taxon>
        <taxon>Actinomycetes</taxon>
        <taxon>Kitasatosporales</taxon>
        <taxon>Streptomycetaceae</taxon>
        <taxon>Streptomyces</taxon>
    </lineage>
</organism>
<dbReference type="RefSeq" id="WP_353942325.1">
    <property type="nucleotide sequence ID" value="NZ_CP159534.1"/>
</dbReference>
<accession>A0AAU8IR52</accession>